<accession>A0A2S1YL33</accession>
<keyword evidence="1" id="KW-0732">Signal</keyword>
<dbReference type="AlphaFoldDB" id="A0A2S1YL33"/>
<dbReference type="KEGG" id="fcr:HYN56_10255"/>
<dbReference type="PROSITE" id="PS51257">
    <property type="entry name" value="PROKAR_LIPOPROTEIN"/>
    <property type="match status" value="1"/>
</dbReference>
<reference evidence="2 3" key="1">
    <citation type="submission" date="2018-05" db="EMBL/GenBank/DDBJ databases">
        <title>Genome sequencing of Flavobacterium sp. HYN0056.</title>
        <authorList>
            <person name="Yi H."/>
            <person name="Baek C."/>
        </authorList>
    </citation>
    <scope>NUCLEOTIDE SEQUENCE [LARGE SCALE GENOMIC DNA]</scope>
    <source>
        <strain evidence="2 3">HYN0056</strain>
    </source>
</reference>
<evidence type="ECO:0000313" key="2">
    <source>
        <dbReference type="EMBL" id="AWK04588.1"/>
    </source>
</evidence>
<gene>
    <name evidence="2" type="ORF">HYN56_10255</name>
</gene>
<dbReference type="EMBL" id="CP029255">
    <property type="protein sequence ID" value="AWK04588.1"/>
    <property type="molecule type" value="Genomic_DNA"/>
</dbReference>
<dbReference type="Proteomes" id="UP000245250">
    <property type="component" value="Chromosome"/>
</dbReference>
<dbReference type="RefSeq" id="WP_109192085.1">
    <property type="nucleotide sequence ID" value="NZ_CP029255.1"/>
</dbReference>
<name>A0A2S1YL33_9FLAO</name>
<sequence>MKKLLILFTALSFIAISCSSEDGSSSGDTSVLPKTISFIYPGAYLGRNGTSTLSFNGNKIVSTIDESSKTVFTYTGDVITKQEVFDLDEQGKETKTDEVVYTYENGKLKTRIFKENITAQYPDGYYIEKVVYNHISNESISYINYNVDKDTKAEIKSSEGSLTYKNGNLVKEQRTSSSVTITREYEYDTKNNPLKNVAGFKQLLNEISEVGQNNVVKTTAKSSENANTAVYLTTYDYNDKDYPTKHTSYGSSGVSIEYEMYYTY</sequence>
<proteinExistence type="predicted"/>
<evidence type="ECO:0000313" key="3">
    <source>
        <dbReference type="Proteomes" id="UP000245250"/>
    </source>
</evidence>
<organism evidence="2 3">
    <name type="scientific">Flavobacterium crocinum</name>
    <dbReference type="NCBI Taxonomy" id="2183896"/>
    <lineage>
        <taxon>Bacteria</taxon>
        <taxon>Pseudomonadati</taxon>
        <taxon>Bacteroidota</taxon>
        <taxon>Flavobacteriia</taxon>
        <taxon>Flavobacteriales</taxon>
        <taxon>Flavobacteriaceae</taxon>
        <taxon>Flavobacterium</taxon>
    </lineage>
</organism>
<feature type="signal peptide" evidence="1">
    <location>
        <begin position="1"/>
        <end position="20"/>
    </location>
</feature>
<evidence type="ECO:0008006" key="4">
    <source>
        <dbReference type="Google" id="ProtNLM"/>
    </source>
</evidence>
<keyword evidence="3" id="KW-1185">Reference proteome</keyword>
<dbReference type="OrthoDB" id="1376969at2"/>
<protein>
    <recommendedName>
        <fullName evidence="4">DUF4595 domain-containing protein</fullName>
    </recommendedName>
</protein>
<evidence type="ECO:0000256" key="1">
    <source>
        <dbReference type="SAM" id="SignalP"/>
    </source>
</evidence>
<feature type="chain" id="PRO_5015759332" description="DUF4595 domain-containing protein" evidence="1">
    <location>
        <begin position="21"/>
        <end position="264"/>
    </location>
</feature>